<dbReference type="Proteomes" id="UP001501710">
    <property type="component" value="Unassembled WGS sequence"/>
</dbReference>
<accession>A0ABP8CQV6</accession>
<sequence>MIGEATGLTSQARRSMNIAAYRKTAAERDVVPAYTDTLTRLFTIATATTR</sequence>
<protein>
    <submittedName>
        <fullName evidence="1">Uncharacterized protein</fullName>
    </submittedName>
</protein>
<name>A0ABP8CQV6_9ACTN</name>
<proteinExistence type="predicted"/>
<comment type="caution">
    <text evidence="1">The sequence shown here is derived from an EMBL/GenBank/DDBJ whole genome shotgun (WGS) entry which is preliminary data.</text>
</comment>
<organism evidence="1 2">
    <name type="scientific">Actinomadura meridiana</name>
    <dbReference type="NCBI Taxonomy" id="559626"/>
    <lineage>
        <taxon>Bacteria</taxon>
        <taxon>Bacillati</taxon>
        <taxon>Actinomycetota</taxon>
        <taxon>Actinomycetes</taxon>
        <taxon>Streptosporangiales</taxon>
        <taxon>Thermomonosporaceae</taxon>
        <taxon>Actinomadura</taxon>
    </lineage>
</organism>
<evidence type="ECO:0000313" key="1">
    <source>
        <dbReference type="EMBL" id="GAA4242313.1"/>
    </source>
</evidence>
<keyword evidence="2" id="KW-1185">Reference proteome</keyword>
<dbReference type="RefSeq" id="WP_344907729.1">
    <property type="nucleotide sequence ID" value="NZ_BAABAS010000031.1"/>
</dbReference>
<dbReference type="EMBL" id="BAABAS010000031">
    <property type="protein sequence ID" value="GAA4242313.1"/>
    <property type="molecule type" value="Genomic_DNA"/>
</dbReference>
<gene>
    <name evidence="1" type="ORF">GCM10022254_74860</name>
</gene>
<evidence type="ECO:0000313" key="2">
    <source>
        <dbReference type="Proteomes" id="UP001501710"/>
    </source>
</evidence>
<reference evidence="2" key="1">
    <citation type="journal article" date="2019" name="Int. J. Syst. Evol. Microbiol.">
        <title>The Global Catalogue of Microorganisms (GCM) 10K type strain sequencing project: providing services to taxonomists for standard genome sequencing and annotation.</title>
        <authorList>
            <consortium name="The Broad Institute Genomics Platform"/>
            <consortium name="The Broad Institute Genome Sequencing Center for Infectious Disease"/>
            <person name="Wu L."/>
            <person name="Ma J."/>
        </authorList>
    </citation>
    <scope>NUCLEOTIDE SEQUENCE [LARGE SCALE GENOMIC DNA]</scope>
    <source>
        <strain evidence="2">JCM 17440</strain>
    </source>
</reference>